<evidence type="ECO:0000256" key="1">
    <source>
        <dbReference type="SAM" id="SignalP"/>
    </source>
</evidence>
<keyword evidence="1" id="KW-0732">Signal</keyword>
<proteinExistence type="predicted"/>
<dbReference type="PROSITE" id="PS51257">
    <property type="entry name" value="PROKAR_LIPOPROTEIN"/>
    <property type="match status" value="1"/>
</dbReference>
<name>A0ABT3GBZ8_9BACT</name>
<accession>A0ABT3GBZ8</accession>
<gene>
    <name evidence="2" type="ORF">OJ996_25620</name>
</gene>
<comment type="caution">
    <text evidence="2">The sequence shown here is derived from an EMBL/GenBank/DDBJ whole genome shotgun (WGS) entry which is preliminary data.</text>
</comment>
<sequence>MPLLRLLCLAPLPLLASCSALIQESGRDPMKLVGRSQASIHAEFGKPLKTEHPHVYYDTEETFHVTGAWNNGTATLGYTLGTLYTFGALEPVLTVSSAYRKSRDNSQGMHLVVSYHGRVVKHAEAKSIDRNASTTPSHL</sequence>
<organism evidence="2 3">
    <name type="scientific">Luteolibacter rhizosphaerae</name>
    <dbReference type="NCBI Taxonomy" id="2989719"/>
    <lineage>
        <taxon>Bacteria</taxon>
        <taxon>Pseudomonadati</taxon>
        <taxon>Verrucomicrobiota</taxon>
        <taxon>Verrucomicrobiia</taxon>
        <taxon>Verrucomicrobiales</taxon>
        <taxon>Verrucomicrobiaceae</taxon>
        <taxon>Luteolibacter</taxon>
    </lineage>
</organism>
<dbReference type="RefSeq" id="WP_264516614.1">
    <property type="nucleotide sequence ID" value="NZ_JAPDDR010000023.1"/>
</dbReference>
<dbReference type="Proteomes" id="UP001165653">
    <property type="component" value="Unassembled WGS sequence"/>
</dbReference>
<feature type="signal peptide" evidence="1">
    <location>
        <begin position="1"/>
        <end position="22"/>
    </location>
</feature>
<evidence type="ECO:0008006" key="4">
    <source>
        <dbReference type="Google" id="ProtNLM"/>
    </source>
</evidence>
<keyword evidence="3" id="KW-1185">Reference proteome</keyword>
<reference evidence="2" key="1">
    <citation type="submission" date="2022-10" db="EMBL/GenBank/DDBJ databases">
        <title>Luteolibacter sp. GHJ8, whole genome shotgun sequencing project.</title>
        <authorList>
            <person name="Zhao G."/>
            <person name="Shen L."/>
        </authorList>
    </citation>
    <scope>NUCLEOTIDE SEQUENCE</scope>
    <source>
        <strain evidence="2">GHJ8</strain>
    </source>
</reference>
<evidence type="ECO:0000313" key="3">
    <source>
        <dbReference type="Proteomes" id="UP001165653"/>
    </source>
</evidence>
<evidence type="ECO:0000313" key="2">
    <source>
        <dbReference type="EMBL" id="MCW1916994.1"/>
    </source>
</evidence>
<protein>
    <recommendedName>
        <fullName evidence="4">Lipoprotein</fullName>
    </recommendedName>
</protein>
<dbReference type="EMBL" id="JAPDDR010000023">
    <property type="protein sequence ID" value="MCW1916994.1"/>
    <property type="molecule type" value="Genomic_DNA"/>
</dbReference>
<feature type="chain" id="PRO_5045957139" description="Lipoprotein" evidence="1">
    <location>
        <begin position="23"/>
        <end position="139"/>
    </location>
</feature>